<keyword evidence="4" id="KW-1185">Reference proteome</keyword>
<comment type="caution">
    <text evidence="3">The sequence shown here is derived from an EMBL/GenBank/DDBJ whole genome shotgun (WGS) entry which is preliminary data.</text>
</comment>
<feature type="chain" id="PRO_5045177073" evidence="2">
    <location>
        <begin position="23"/>
        <end position="232"/>
    </location>
</feature>
<dbReference type="Proteomes" id="UP001371305">
    <property type="component" value="Unassembled WGS sequence"/>
</dbReference>
<evidence type="ECO:0000256" key="1">
    <source>
        <dbReference type="SAM" id="MobiDB-lite"/>
    </source>
</evidence>
<dbReference type="Gene3D" id="2.30.30.700">
    <property type="entry name" value="SLA1 homology domain 1"/>
    <property type="match status" value="1"/>
</dbReference>
<protein>
    <submittedName>
        <fullName evidence="3">Uncharacterized protein</fullName>
    </submittedName>
</protein>
<evidence type="ECO:0000313" key="4">
    <source>
        <dbReference type="Proteomes" id="UP001371305"/>
    </source>
</evidence>
<feature type="region of interest" description="Disordered" evidence="1">
    <location>
        <begin position="98"/>
        <end position="123"/>
    </location>
</feature>
<sequence length="232" mass="25641">MKARHMLAMVVTTVLSATAAVAQEEKKEAAPAAQEIAIEGKDGKTIQAEVLSADEDSVKIRRADGKEFDLPFARLSDAGTAAVKKVIAEREAEVARLKAEEEDEKKPGVRPKIPDDPKTPDDLPEKFVVKKGQTVIVRFSLAEDGLARPKIIKEVPQDRSYMQVEFKDGDPLTAALTSTFPKTLKLRCLAKKAGETTYNEITIVPLKSGTPSFETWSDPYEELVFFDFVYLE</sequence>
<evidence type="ECO:0000256" key="2">
    <source>
        <dbReference type="SAM" id="SignalP"/>
    </source>
</evidence>
<feature type="signal peptide" evidence="2">
    <location>
        <begin position="1"/>
        <end position="22"/>
    </location>
</feature>
<accession>A0ABU9ARY5</accession>
<evidence type="ECO:0000313" key="3">
    <source>
        <dbReference type="EMBL" id="MEK7950333.1"/>
    </source>
</evidence>
<reference evidence="3 4" key="1">
    <citation type="submission" date="2024-04" db="EMBL/GenBank/DDBJ databases">
        <title>Luteolibacter sp. isolated from soil.</title>
        <authorList>
            <person name="An J."/>
        </authorList>
    </citation>
    <scope>NUCLEOTIDE SEQUENCE [LARGE SCALE GENOMIC DNA]</scope>
    <source>
        <strain evidence="3 4">Y139</strain>
    </source>
</reference>
<proteinExistence type="predicted"/>
<organism evidence="3 4">
    <name type="scientific">Luteolibacter soli</name>
    <dbReference type="NCBI Taxonomy" id="3135280"/>
    <lineage>
        <taxon>Bacteria</taxon>
        <taxon>Pseudomonadati</taxon>
        <taxon>Verrucomicrobiota</taxon>
        <taxon>Verrucomicrobiia</taxon>
        <taxon>Verrucomicrobiales</taxon>
        <taxon>Verrucomicrobiaceae</taxon>
        <taxon>Luteolibacter</taxon>
    </lineage>
</organism>
<keyword evidence="2" id="KW-0732">Signal</keyword>
<dbReference type="EMBL" id="JBBUKT010000002">
    <property type="protein sequence ID" value="MEK7950333.1"/>
    <property type="molecule type" value="Genomic_DNA"/>
</dbReference>
<name>A0ABU9ARY5_9BACT</name>
<gene>
    <name evidence="3" type="ORF">WKV53_07495</name>
</gene>
<dbReference type="RefSeq" id="WP_341403822.1">
    <property type="nucleotide sequence ID" value="NZ_JBBUKT010000002.1"/>
</dbReference>